<organism evidence="1 2">
    <name type="scientific">Serratia phage BF</name>
    <dbReference type="NCBI Taxonomy" id="1962671"/>
    <lineage>
        <taxon>Viruses</taxon>
        <taxon>Duplodnaviria</taxon>
        <taxon>Heunggongvirae</taxon>
        <taxon>Uroviricota</taxon>
        <taxon>Caudoviricetes</taxon>
        <taxon>Eneladusvirus</taxon>
        <taxon>Eneladusvirus BF</taxon>
    </lineage>
</organism>
<name>A0A1S6UB85_9CAUD</name>
<accession>A0A1S6UB85</accession>
<reference evidence="1" key="1">
    <citation type="submission" date="2017-02" db="EMBL/GenBank/DDBJ databases">
        <title>Genome sequence of Serratia marcescens phage BF.</title>
        <authorList>
            <person name="Casey E."/>
            <person name="Fitzgerald B."/>
            <person name="Mahony J."/>
            <person name="Lugli G."/>
            <person name="Ventura M."/>
            <person name="van Sinderen D."/>
        </authorList>
    </citation>
    <scope>NUCLEOTIDE SEQUENCE [LARGE SCALE GENOMIC DNA]</scope>
</reference>
<dbReference type="EMBL" id="KY630187">
    <property type="protein sequence ID" value="AQW88993.1"/>
    <property type="molecule type" value="Genomic_DNA"/>
</dbReference>
<evidence type="ECO:0000313" key="1">
    <source>
        <dbReference type="EMBL" id="AQW88993.1"/>
    </source>
</evidence>
<sequence length="128" mass="14973">MENYLPKSELIVGRTYSGSCRNSDTAVWTGTQFTYEREKFGSTYNDSVNHPEDDDNYDLFYPTELLKETYLPKYKLVIGAWYHGYGCSSQAMWIGNMFMYNYGNTEKEAKHVDDSTENCFIPYRKIDT</sequence>
<keyword evidence="2" id="KW-1185">Reference proteome</keyword>
<proteinExistence type="predicted"/>
<protein>
    <submittedName>
        <fullName evidence="1">Uncharacterized protein</fullName>
    </submittedName>
</protein>
<evidence type="ECO:0000313" key="2">
    <source>
        <dbReference type="Proteomes" id="UP000221837"/>
    </source>
</evidence>
<gene>
    <name evidence="1" type="ORF">BF_0468</name>
</gene>
<dbReference type="Proteomes" id="UP000221837">
    <property type="component" value="Genome"/>
</dbReference>
<dbReference type="OrthoDB" id="31096at10239"/>